<evidence type="ECO:0000259" key="4">
    <source>
        <dbReference type="Pfam" id="PF00150"/>
    </source>
</evidence>
<dbReference type="PANTHER" id="PTHR31308:SF3">
    <property type="entry name" value="ENDOGLYCOCERAMIDASE"/>
    <property type="match status" value="1"/>
</dbReference>
<evidence type="ECO:0000256" key="1">
    <source>
        <dbReference type="ARBA" id="ARBA00005641"/>
    </source>
</evidence>
<keyword evidence="3" id="KW-0326">Glycosidase</keyword>
<dbReference type="AlphaFoldDB" id="A0A9W7A1S0"/>
<feature type="domain" description="Glycoside hydrolase family 5 C-terminal" evidence="5">
    <location>
        <begin position="582"/>
        <end position="664"/>
    </location>
</feature>
<dbReference type="Proteomes" id="UP001165082">
    <property type="component" value="Unassembled WGS sequence"/>
</dbReference>
<dbReference type="PANTHER" id="PTHR31308">
    <property type="match status" value="1"/>
</dbReference>
<dbReference type="GO" id="GO:0004553">
    <property type="term" value="F:hydrolase activity, hydrolyzing O-glycosyl compounds"/>
    <property type="evidence" value="ECO:0007669"/>
    <property type="project" value="InterPro"/>
</dbReference>
<dbReference type="InterPro" id="IPR001547">
    <property type="entry name" value="Glyco_hydro_5"/>
</dbReference>
<evidence type="ECO:0000256" key="2">
    <source>
        <dbReference type="ARBA" id="ARBA00022801"/>
    </source>
</evidence>
<accession>A0A9W7A1S0</accession>
<dbReference type="GO" id="GO:1901136">
    <property type="term" value="P:carbohydrate derivative catabolic process"/>
    <property type="evidence" value="ECO:0007669"/>
    <property type="project" value="UniProtKB-ARBA"/>
</dbReference>
<dbReference type="Gene3D" id="2.60.40.1180">
    <property type="entry name" value="Golgi alpha-mannosidase II"/>
    <property type="match status" value="1"/>
</dbReference>
<evidence type="ECO:0008006" key="8">
    <source>
        <dbReference type="Google" id="ProtNLM"/>
    </source>
</evidence>
<sequence length="688" mass="76472">MVDLTTKIVTPDKNSRILGSNADGTDDVHVIREMPFPFYERETVITRAVETSNDTAWVISRTSKGKDAKSVRRNPLRVTCDVHIGGYFLEAVSPNRTRVTYVLGGDLNGLFALDWMARKAVPQHFKGLVGYYTKYAKELKGKEEEEEEGVTGALDMGSIFANDEEEGAIEMTENVAARNDSYGRERHFHGTNVVVKGPPWLPDTGDDYSPDISLNDQDFEDMRAMGLNQLRLGIMWPGLEPLQGEYNYTYLDAYDDIVKKAAEYGIYTLIDGHQDAFNEYFCGEGFPDWARTTPEQGGERNFAGAWPRPVAEPTKDFYAEPKMNNYTFPTRNECSHSHSASFQAAKESSYAYDALYTNVNGVGDAWASMWEVVAGRFQGRPEVLGYELLNEPFMGDFYRDPLIAAPHPNPHNADAKRLQPAYDRLSDRIRGRDNETLVFFAGVTWDDAGPGFTAPPGGEEYADRSVLAFHYYEPPQVSTTAQIDLQVRGAARLNTGVFLTETAGGSKKAFGDDDKLIYSAADDKLVSWSYWEYKTYCRESDETLASDSQQGVWGSCHGFVQAQAEGGAVGDHADDQKKERTRTYAEAVAGRTKSMSYDAADGRFALEYVVDYLIDMPTVIRINKDVTYPSGFNVDIEGEGAEGFEWEWDEENDPFVLYVRKGEGAGEGGGEGKIVKVSITANSSAPSS</sequence>
<dbReference type="SUPFAM" id="SSF55961">
    <property type="entry name" value="Bet v1-like"/>
    <property type="match status" value="1"/>
</dbReference>
<dbReference type="Gene3D" id="3.20.20.80">
    <property type="entry name" value="Glycosidases"/>
    <property type="match status" value="1"/>
</dbReference>
<dbReference type="Pfam" id="PF18564">
    <property type="entry name" value="Glyco_hydro_5_C"/>
    <property type="match status" value="1"/>
</dbReference>
<feature type="domain" description="Glycoside hydrolase family 5" evidence="4">
    <location>
        <begin position="212"/>
        <end position="534"/>
    </location>
</feature>
<proteinExistence type="inferred from homology"/>
<dbReference type="InterPro" id="IPR052066">
    <property type="entry name" value="Glycosphingolipid_Hydrolases"/>
</dbReference>
<dbReference type="InterPro" id="IPR013780">
    <property type="entry name" value="Glyco_hydro_b"/>
</dbReference>
<keyword evidence="2" id="KW-0378">Hydrolase</keyword>
<keyword evidence="7" id="KW-1185">Reference proteome</keyword>
<organism evidence="6 7">
    <name type="scientific">Triparma retinervis</name>
    <dbReference type="NCBI Taxonomy" id="2557542"/>
    <lineage>
        <taxon>Eukaryota</taxon>
        <taxon>Sar</taxon>
        <taxon>Stramenopiles</taxon>
        <taxon>Ochrophyta</taxon>
        <taxon>Bolidophyceae</taxon>
        <taxon>Parmales</taxon>
        <taxon>Triparmaceae</taxon>
        <taxon>Triparma</taxon>
    </lineage>
</organism>
<dbReference type="Pfam" id="PF00150">
    <property type="entry name" value="Cellulase"/>
    <property type="match status" value="1"/>
</dbReference>
<dbReference type="GO" id="GO:0016042">
    <property type="term" value="P:lipid catabolic process"/>
    <property type="evidence" value="ECO:0007669"/>
    <property type="project" value="UniProtKB-ARBA"/>
</dbReference>
<dbReference type="InterPro" id="IPR041036">
    <property type="entry name" value="GH5_C"/>
</dbReference>
<dbReference type="OrthoDB" id="187430at2759"/>
<evidence type="ECO:0000256" key="3">
    <source>
        <dbReference type="ARBA" id="ARBA00023295"/>
    </source>
</evidence>
<dbReference type="SUPFAM" id="SSF51445">
    <property type="entry name" value="(Trans)glycosidases"/>
    <property type="match status" value="1"/>
</dbReference>
<dbReference type="GO" id="GO:0000272">
    <property type="term" value="P:polysaccharide catabolic process"/>
    <property type="evidence" value="ECO:0007669"/>
    <property type="project" value="InterPro"/>
</dbReference>
<evidence type="ECO:0000313" key="6">
    <source>
        <dbReference type="EMBL" id="GMH64101.1"/>
    </source>
</evidence>
<dbReference type="InterPro" id="IPR018087">
    <property type="entry name" value="Glyco_hydro_5_CS"/>
</dbReference>
<gene>
    <name evidence="6" type="ORF">TrRE_jg2173</name>
</gene>
<dbReference type="EMBL" id="BRXZ01005332">
    <property type="protein sequence ID" value="GMH64101.1"/>
    <property type="molecule type" value="Genomic_DNA"/>
</dbReference>
<evidence type="ECO:0000313" key="7">
    <source>
        <dbReference type="Proteomes" id="UP001165082"/>
    </source>
</evidence>
<dbReference type="PROSITE" id="PS00659">
    <property type="entry name" value="GLYCOSYL_HYDROL_F5"/>
    <property type="match status" value="1"/>
</dbReference>
<name>A0A9W7A1S0_9STRA</name>
<comment type="caution">
    <text evidence="6">The sequence shown here is derived from an EMBL/GenBank/DDBJ whole genome shotgun (WGS) entry which is preliminary data.</text>
</comment>
<comment type="similarity">
    <text evidence="1">Belongs to the glycosyl hydrolase 5 (cellulase A) family.</text>
</comment>
<dbReference type="InterPro" id="IPR017853">
    <property type="entry name" value="GH"/>
</dbReference>
<evidence type="ECO:0000259" key="5">
    <source>
        <dbReference type="Pfam" id="PF18564"/>
    </source>
</evidence>
<protein>
    <recommendedName>
        <fullName evidence="8">Endoglycoceramidase</fullName>
    </recommendedName>
</protein>
<dbReference type="Gene3D" id="3.30.530.20">
    <property type="match status" value="1"/>
</dbReference>
<dbReference type="InterPro" id="IPR023393">
    <property type="entry name" value="START-like_dom_sf"/>
</dbReference>
<reference evidence="6" key="1">
    <citation type="submission" date="2022-07" db="EMBL/GenBank/DDBJ databases">
        <title>Genome analysis of Parmales, a sister group of diatoms, reveals the evolutionary specialization of diatoms from phago-mixotrophs to photoautotrophs.</title>
        <authorList>
            <person name="Ban H."/>
            <person name="Sato S."/>
            <person name="Yoshikawa S."/>
            <person name="Kazumasa Y."/>
            <person name="Nakamura Y."/>
            <person name="Ichinomiya M."/>
            <person name="Saitoh K."/>
            <person name="Sato N."/>
            <person name="Blanc-Mathieu R."/>
            <person name="Endo H."/>
            <person name="Kuwata A."/>
            <person name="Ogata H."/>
        </authorList>
    </citation>
    <scope>NUCLEOTIDE SEQUENCE</scope>
</reference>